<keyword evidence="7" id="KW-0276">Fatty acid metabolism</keyword>
<evidence type="ECO:0000256" key="4">
    <source>
        <dbReference type="ARBA" id="ARBA00022614"/>
    </source>
</evidence>
<evidence type="ECO:0000259" key="17">
    <source>
        <dbReference type="Pfam" id="PF08840"/>
    </source>
</evidence>
<dbReference type="Proteomes" id="UP001295444">
    <property type="component" value="Chromosome 13"/>
</dbReference>
<evidence type="ECO:0000256" key="8">
    <source>
        <dbReference type="ARBA" id="ARBA00023017"/>
    </source>
</evidence>
<dbReference type="Pfam" id="PF04775">
    <property type="entry name" value="Bile_Hydr_Trans"/>
    <property type="match status" value="1"/>
</dbReference>
<keyword evidence="19" id="KW-1185">Reference proteome</keyword>
<dbReference type="Gene3D" id="3.40.50.1820">
    <property type="entry name" value="alpha/beta hydrolase"/>
    <property type="match status" value="1"/>
</dbReference>
<dbReference type="SMART" id="SM00365">
    <property type="entry name" value="LRR_SD22"/>
    <property type="match status" value="4"/>
</dbReference>
<evidence type="ECO:0000256" key="6">
    <source>
        <dbReference type="ARBA" id="ARBA00022737"/>
    </source>
</evidence>
<sequence length="620" mass="68549">MLWKITSRALRLWKPPPLHHHALRPVSLSVYPQAGLADERLQIKVQGLSPRQQVTLRALVVDDQDCLFDSCAHYEADNSGLIDLERDPSHGGDYSGVLPMGPLWSLSPSVMEKPYKRLEKKDVQKLPMVLELLVHKGHLNPTAIPGEVTARVKVHRLFCGPGVRRIRLREGMVRGTLFLPPGEGPFPGVIDMFGDDGGLVEYRSSLLASRGFAALALPYVAFEDLPPAMTEFHMDYFEQAADFLARHPKVRGPGVAVIGTGKGADLALSMITFLPQVVAAVSISGCCANTAASLRFRNFTMPALQYNMNRVKILDSAVFDVFEALDDPLNPSNSQCLIPVEKADGHFLFIVGEDDCNWKSSVYAKALAHRLQENDKENFTLLTYPGAGHRIDPPCSPFCYTTIDRVLGVPIVGGGQLEAHCRAQEDSWAKATTIKEALAKWEEKTGQKAAEAKEVKLYAQIPPIEKMDASLSTLVNCEKLSLSTNCIEKIANLNGLKNLRILSLGRNNIKNLNGLEAVGDTLEELWISYNLIEKLKGINVMKKLKVLYMSNNSVKDWAEFVKLADLPSLEDLVFMGNPLEEKHTADGNWLEEATKRLPKLKKLDGNPVIKQEEEEGDGDA</sequence>
<proteinExistence type="inferred from homology"/>
<dbReference type="GO" id="GO:0006631">
    <property type="term" value="P:fatty acid metabolic process"/>
    <property type="evidence" value="ECO:0007669"/>
    <property type="project" value="UniProtKB-KW"/>
</dbReference>
<keyword evidence="7" id="KW-0443">Lipid metabolism</keyword>
<evidence type="ECO:0000313" key="18">
    <source>
        <dbReference type="EMBL" id="CAH2328504.1"/>
    </source>
</evidence>
<dbReference type="InterPro" id="IPR014940">
    <property type="entry name" value="BAAT_C"/>
</dbReference>
<dbReference type="PROSITE" id="PS51450">
    <property type="entry name" value="LRR"/>
    <property type="match status" value="3"/>
</dbReference>
<keyword evidence="9" id="KW-0505">Motor protein</keyword>
<gene>
    <name evidence="18" type="ORF">PECUL_23A062400</name>
</gene>
<name>A0AAD1TJN9_PELCU</name>
<organism evidence="18 19">
    <name type="scientific">Pelobates cultripes</name>
    <name type="common">Western spadefoot toad</name>
    <dbReference type="NCBI Taxonomy" id="61616"/>
    <lineage>
        <taxon>Eukaryota</taxon>
        <taxon>Metazoa</taxon>
        <taxon>Chordata</taxon>
        <taxon>Craniata</taxon>
        <taxon>Vertebrata</taxon>
        <taxon>Euteleostomi</taxon>
        <taxon>Amphibia</taxon>
        <taxon>Batrachia</taxon>
        <taxon>Anura</taxon>
        <taxon>Pelobatoidea</taxon>
        <taxon>Pelobatidae</taxon>
        <taxon>Pelobates</taxon>
    </lineage>
</organism>
<evidence type="ECO:0000256" key="7">
    <source>
        <dbReference type="ARBA" id="ARBA00022832"/>
    </source>
</evidence>
<evidence type="ECO:0000256" key="15">
    <source>
        <dbReference type="ARBA" id="ARBA00065748"/>
    </source>
</evidence>
<dbReference type="SUPFAM" id="SSF53474">
    <property type="entry name" value="alpha/beta-Hydrolases"/>
    <property type="match status" value="1"/>
</dbReference>
<keyword evidence="11" id="KW-0966">Cell projection</keyword>
<keyword evidence="4" id="KW-0433">Leucine-rich repeat</keyword>
<evidence type="ECO:0000256" key="3">
    <source>
        <dbReference type="ARBA" id="ARBA00022490"/>
    </source>
</evidence>
<comment type="function">
    <text evidence="14">Part of the multisubunit axonemal ATPase complexes that generate the force for cilia motility and govern beat frequency. Component of the outer arm dynein (ODA). May be involved in a mechanosensory feedback mechanism controlling ODA activity based on external conformational cues by tethering the outer arm dynein heavy chain (DNAH5) to the microtubule within the axoneme.</text>
</comment>
<dbReference type="InterPro" id="IPR032675">
    <property type="entry name" value="LRR_dom_sf"/>
</dbReference>
<comment type="subunit">
    <text evidence="15">Interacts with DNAH5, a outer arm dynein heavy chain. Interacts with tubulin located within the A-tubule of the outer doublets in a ATP-independent manner.</text>
</comment>
<dbReference type="Gene3D" id="3.80.10.10">
    <property type="entry name" value="Ribonuclease Inhibitor"/>
    <property type="match status" value="1"/>
</dbReference>
<dbReference type="Pfam" id="PF08840">
    <property type="entry name" value="BAAT_C"/>
    <property type="match status" value="1"/>
</dbReference>
<dbReference type="FunFam" id="2.60.40.2240:FF:000001">
    <property type="entry name" value="acyl-coenzyme A thioesterase 4"/>
    <property type="match status" value="1"/>
</dbReference>
<evidence type="ECO:0000256" key="2">
    <source>
        <dbReference type="ARBA" id="ARBA00006538"/>
    </source>
</evidence>
<keyword evidence="3" id="KW-0963">Cytoplasm</keyword>
<feature type="domain" description="Acyl-CoA thioester hydrolase/bile acid-CoA amino acid N-acetyltransferase" evidence="16">
    <location>
        <begin position="38"/>
        <end position="170"/>
    </location>
</feature>
<keyword evidence="5" id="KW-0493">Microtubule</keyword>
<evidence type="ECO:0000256" key="11">
    <source>
        <dbReference type="ARBA" id="ARBA00023273"/>
    </source>
</evidence>
<dbReference type="InterPro" id="IPR006862">
    <property type="entry name" value="Thio_Ohase/aa_AcTrfase"/>
</dbReference>
<dbReference type="PANTHER" id="PTHR10824">
    <property type="entry name" value="ACYL-COENZYME A THIOESTERASE-RELATED"/>
    <property type="match status" value="1"/>
</dbReference>
<evidence type="ECO:0000256" key="1">
    <source>
        <dbReference type="ARBA" id="ARBA00004430"/>
    </source>
</evidence>
<comment type="similarity">
    <text evidence="2">Belongs to the C/M/P thioester hydrolase family.</text>
</comment>
<accession>A0AAD1TJN9</accession>
<evidence type="ECO:0000313" key="19">
    <source>
        <dbReference type="Proteomes" id="UP001295444"/>
    </source>
</evidence>
<evidence type="ECO:0000259" key="16">
    <source>
        <dbReference type="Pfam" id="PF04775"/>
    </source>
</evidence>
<dbReference type="GO" id="GO:0030286">
    <property type="term" value="C:dynein complex"/>
    <property type="evidence" value="ECO:0007669"/>
    <property type="project" value="UniProtKB-KW"/>
</dbReference>
<comment type="subcellular location">
    <subcellularLocation>
        <location evidence="1">Cytoplasm</location>
        <location evidence="1">Cytoskeleton</location>
        <location evidence="1">Cilium axoneme</location>
    </subcellularLocation>
</comment>
<dbReference type="GO" id="GO:0005874">
    <property type="term" value="C:microtubule"/>
    <property type="evidence" value="ECO:0007669"/>
    <property type="project" value="UniProtKB-KW"/>
</dbReference>
<evidence type="ECO:0000256" key="13">
    <source>
        <dbReference type="ARBA" id="ARBA00049760"/>
    </source>
</evidence>
<comment type="similarity">
    <text evidence="12">Belongs to the dynein light chain LC1-type family.</text>
</comment>
<protein>
    <recommendedName>
        <fullName evidence="13">Dynein axonemal light chain 1</fullName>
    </recommendedName>
</protein>
<dbReference type="AlphaFoldDB" id="A0AAD1TJN9"/>
<dbReference type="FunFam" id="3.80.10.10:FF:000049">
    <property type="entry name" value="Dynein light chain 1"/>
    <property type="match status" value="1"/>
</dbReference>
<dbReference type="GO" id="GO:0047617">
    <property type="term" value="F:fatty acyl-CoA hydrolase activity"/>
    <property type="evidence" value="ECO:0007669"/>
    <property type="project" value="TreeGrafter"/>
</dbReference>
<dbReference type="InterPro" id="IPR029058">
    <property type="entry name" value="AB_hydrolase_fold"/>
</dbReference>
<dbReference type="GO" id="GO:0005930">
    <property type="term" value="C:axoneme"/>
    <property type="evidence" value="ECO:0007669"/>
    <property type="project" value="UniProtKB-SubCell"/>
</dbReference>
<dbReference type="InterPro" id="IPR001611">
    <property type="entry name" value="Leu-rich_rpt"/>
</dbReference>
<evidence type="ECO:0000256" key="14">
    <source>
        <dbReference type="ARBA" id="ARBA00053686"/>
    </source>
</evidence>
<dbReference type="InterPro" id="IPR042490">
    <property type="entry name" value="Thio_Ohase/BAAT_N"/>
</dbReference>
<dbReference type="PANTHER" id="PTHR10824:SF39">
    <property type="entry name" value="DYNEIN AXONEMAL LIGHT CHAIN 1"/>
    <property type="match status" value="1"/>
</dbReference>
<dbReference type="EMBL" id="OW240924">
    <property type="protein sequence ID" value="CAH2328504.1"/>
    <property type="molecule type" value="Genomic_DNA"/>
</dbReference>
<dbReference type="SUPFAM" id="SSF52058">
    <property type="entry name" value="L domain-like"/>
    <property type="match status" value="1"/>
</dbReference>
<reference evidence="18" key="1">
    <citation type="submission" date="2022-03" db="EMBL/GenBank/DDBJ databases">
        <authorList>
            <person name="Alioto T."/>
            <person name="Alioto T."/>
            <person name="Gomez Garrido J."/>
        </authorList>
    </citation>
    <scope>NUCLEOTIDE SEQUENCE</scope>
</reference>
<dbReference type="Gene3D" id="2.60.40.2240">
    <property type="entry name" value="Acyl-CoA thioester hydrolase/BAAT N-terminal domain"/>
    <property type="match status" value="1"/>
</dbReference>
<evidence type="ECO:0000256" key="5">
    <source>
        <dbReference type="ARBA" id="ARBA00022701"/>
    </source>
</evidence>
<dbReference type="FunFam" id="3.40.50.1820:FF:000024">
    <property type="entry name" value="acyl-coenzyme A thioesterase 4"/>
    <property type="match status" value="1"/>
</dbReference>
<keyword evidence="6" id="KW-0677">Repeat</keyword>
<evidence type="ECO:0000256" key="10">
    <source>
        <dbReference type="ARBA" id="ARBA00023212"/>
    </source>
</evidence>
<evidence type="ECO:0000256" key="9">
    <source>
        <dbReference type="ARBA" id="ARBA00023175"/>
    </source>
</evidence>
<dbReference type="GO" id="GO:0006637">
    <property type="term" value="P:acyl-CoA metabolic process"/>
    <property type="evidence" value="ECO:0007669"/>
    <property type="project" value="TreeGrafter"/>
</dbReference>
<evidence type="ECO:0000256" key="12">
    <source>
        <dbReference type="ARBA" id="ARBA00049659"/>
    </source>
</evidence>
<keyword evidence="10" id="KW-0206">Cytoskeleton</keyword>
<feature type="domain" description="BAAT/Acyl-CoA thioester hydrolase C-terminal" evidence="17">
    <location>
        <begin position="233"/>
        <end position="432"/>
    </location>
</feature>
<keyword evidence="8" id="KW-0243">Dynein</keyword>